<feature type="region of interest" description="Disordered" evidence="6">
    <location>
        <begin position="338"/>
        <end position="358"/>
    </location>
</feature>
<organism evidence="8 9">
    <name type="scientific">Arachis hypogaea</name>
    <name type="common">Peanut</name>
    <dbReference type="NCBI Taxonomy" id="3818"/>
    <lineage>
        <taxon>Eukaryota</taxon>
        <taxon>Viridiplantae</taxon>
        <taxon>Streptophyta</taxon>
        <taxon>Embryophyta</taxon>
        <taxon>Tracheophyta</taxon>
        <taxon>Spermatophyta</taxon>
        <taxon>Magnoliopsida</taxon>
        <taxon>eudicotyledons</taxon>
        <taxon>Gunneridae</taxon>
        <taxon>Pentapetalae</taxon>
        <taxon>rosids</taxon>
        <taxon>fabids</taxon>
        <taxon>Fabales</taxon>
        <taxon>Fabaceae</taxon>
        <taxon>Papilionoideae</taxon>
        <taxon>50 kb inversion clade</taxon>
        <taxon>dalbergioids sensu lato</taxon>
        <taxon>Dalbergieae</taxon>
        <taxon>Pterocarpus clade</taxon>
        <taxon>Arachis</taxon>
    </lineage>
</organism>
<dbReference type="Proteomes" id="UP000289738">
    <property type="component" value="Chromosome A02"/>
</dbReference>
<dbReference type="SUPFAM" id="SSF47459">
    <property type="entry name" value="HLH, helix-loop-helix DNA-binding domain"/>
    <property type="match status" value="1"/>
</dbReference>
<feature type="compositionally biased region" description="Low complexity" evidence="6">
    <location>
        <begin position="310"/>
        <end position="321"/>
    </location>
</feature>
<keyword evidence="3" id="KW-0238">DNA-binding</keyword>
<name>A0A445EHQ0_ARAHY</name>
<dbReference type="PANTHER" id="PTHR46684:SF16">
    <property type="entry name" value="TRANSCRIPTION FACTOR BHLH67-LIKE ISOFORM X2"/>
    <property type="match status" value="1"/>
</dbReference>
<evidence type="ECO:0000313" key="9">
    <source>
        <dbReference type="Proteomes" id="UP000289738"/>
    </source>
</evidence>
<dbReference type="InterPro" id="IPR036638">
    <property type="entry name" value="HLH_DNA-bd_sf"/>
</dbReference>
<dbReference type="EMBL" id="SDMP01000002">
    <property type="protein sequence ID" value="RYR74936.1"/>
    <property type="molecule type" value="Genomic_DNA"/>
</dbReference>
<dbReference type="AlphaFoldDB" id="A0A445EHQ0"/>
<dbReference type="Pfam" id="PF22754">
    <property type="entry name" value="bHLH-TF_ACT-like_plant"/>
    <property type="match status" value="1"/>
</dbReference>
<evidence type="ECO:0000256" key="1">
    <source>
        <dbReference type="ARBA" id="ARBA00004123"/>
    </source>
</evidence>
<sequence length="447" mass="50233">MYLLCSLSAEKFFGESHLELNYLEQQGLVLDSESALRLEEEEQVLMISSLEDNMPFLQMLQSVEYSPNYSSQQQCFFPFKDPTNFQTLLRLQHLKNHNNNNNNNNNNNVQELDQKSCVTHDVMVEMQQQQQQQQSHSPVKSESYELHQQHHQTSASASCCVENNNNNTTPTKAVTAAIEKCGGRGNSNTQEVCQKSQQVGSVATTTTRERKKRKRTRPAKNKEDVENQRMTHIAVERNRRRQMNDHLSVLRSLMPPSYIQRGDQASIIGGAIDFVKELEQLLQSLEAQKRMRRKNNNNSSNKNEDALGFGSSSNSSSTTNGGYDGIMRSSTTSLSLLSTEEGNFGGGGGNGDELKAENKSESAEIEVTLIQTHVNLKIQCKRRHGQLVKAIVALEDLRLSILHLNITSSSDDSVLYSLNLKIEEGCRLRSANEIAEAVHHIFNFING</sequence>
<feature type="compositionally biased region" description="Basic residues" evidence="6">
    <location>
        <begin position="209"/>
        <end position="219"/>
    </location>
</feature>
<comment type="caution">
    <text evidence="8">The sequence shown here is derived from an EMBL/GenBank/DDBJ whole genome shotgun (WGS) entry which is preliminary data.</text>
</comment>
<dbReference type="PANTHER" id="PTHR46684">
    <property type="entry name" value="TRANSCRIPTION FACTOR FAMA"/>
    <property type="match status" value="1"/>
</dbReference>
<evidence type="ECO:0000256" key="5">
    <source>
        <dbReference type="ARBA" id="ARBA00023242"/>
    </source>
</evidence>
<keyword evidence="2" id="KW-0805">Transcription regulation</keyword>
<dbReference type="GO" id="GO:0003677">
    <property type="term" value="F:DNA binding"/>
    <property type="evidence" value="ECO:0007669"/>
    <property type="project" value="UniProtKB-KW"/>
</dbReference>
<keyword evidence="4" id="KW-0804">Transcription</keyword>
<reference evidence="8 9" key="1">
    <citation type="submission" date="2019-01" db="EMBL/GenBank/DDBJ databases">
        <title>Sequencing of cultivated peanut Arachis hypogaea provides insights into genome evolution and oil improvement.</title>
        <authorList>
            <person name="Chen X."/>
        </authorList>
    </citation>
    <scope>NUCLEOTIDE SEQUENCE [LARGE SCALE GENOMIC DNA]</scope>
    <source>
        <strain evidence="9">cv. Fuhuasheng</strain>
        <tissue evidence="8">Leaves</tissue>
    </source>
</reference>
<keyword evidence="9" id="KW-1185">Reference proteome</keyword>
<evidence type="ECO:0000259" key="7">
    <source>
        <dbReference type="PROSITE" id="PS50888"/>
    </source>
</evidence>
<dbReference type="FunFam" id="4.10.280.10:FF:000050">
    <property type="entry name" value="Basic helix-loop-helix transcription factor"/>
    <property type="match status" value="1"/>
</dbReference>
<dbReference type="InterPro" id="IPR011598">
    <property type="entry name" value="bHLH_dom"/>
</dbReference>
<dbReference type="GO" id="GO:0045893">
    <property type="term" value="P:positive regulation of DNA-templated transcription"/>
    <property type="evidence" value="ECO:0007669"/>
    <property type="project" value="TreeGrafter"/>
</dbReference>
<dbReference type="Pfam" id="PF00010">
    <property type="entry name" value="HLH"/>
    <property type="match status" value="1"/>
</dbReference>
<feature type="region of interest" description="Disordered" evidence="6">
    <location>
        <begin position="195"/>
        <end position="225"/>
    </location>
</feature>
<comment type="subcellular location">
    <subcellularLocation>
        <location evidence="1">Nucleus</location>
    </subcellularLocation>
</comment>
<dbReference type="SMART" id="SM00353">
    <property type="entry name" value="HLH"/>
    <property type="match status" value="1"/>
</dbReference>
<evidence type="ECO:0000256" key="3">
    <source>
        <dbReference type="ARBA" id="ARBA00023125"/>
    </source>
</evidence>
<feature type="domain" description="BHLH" evidence="7">
    <location>
        <begin position="227"/>
        <end position="278"/>
    </location>
</feature>
<protein>
    <recommendedName>
        <fullName evidence="7">BHLH domain-containing protein</fullName>
    </recommendedName>
</protein>
<gene>
    <name evidence="8" type="ORF">Ahy_A02g009649</name>
</gene>
<evidence type="ECO:0000256" key="2">
    <source>
        <dbReference type="ARBA" id="ARBA00023015"/>
    </source>
</evidence>
<dbReference type="GO" id="GO:0003700">
    <property type="term" value="F:DNA-binding transcription factor activity"/>
    <property type="evidence" value="ECO:0007669"/>
    <property type="project" value="InterPro"/>
</dbReference>
<dbReference type="STRING" id="3818.A0A445EHQ0"/>
<proteinExistence type="predicted"/>
<evidence type="ECO:0000256" key="6">
    <source>
        <dbReference type="SAM" id="MobiDB-lite"/>
    </source>
</evidence>
<feature type="region of interest" description="Disordered" evidence="6">
    <location>
        <begin position="291"/>
        <end position="325"/>
    </location>
</feature>
<keyword evidence="5" id="KW-0539">Nucleus</keyword>
<dbReference type="Gene3D" id="4.10.280.10">
    <property type="entry name" value="Helix-loop-helix DNA-binding domain"/>
    <property type="match status" value="1"/>
</dbReference>
<dbReference type="PROSITE" id="PS50888">
    <property type="entry name" value="BHLH"/>
    <property type="match status" value="1"/>
</dbReference>
<evidence type="ECO:0000256" key="4">
    <source>
        <dbReference type="ARBA" id="ARBA00023163"/>
    </source>
</evidence>
<dbReference type="InterPro" id="IPR054502">
    <property type="entry name" value="bHLH-TF_ACT-like_plant"/>
</dbReference>
<dbReference type="CDD" id="cd11448">
    <property type="entry name" value="bHLH_AtFAMA_like"/>
    <property type="match status" value="1"/>
</dbReference>
<dbReference type="GO" id="GO:0005634">
    <property type="term" value="C:nucleus"/>
    <property type="evidence" value="ECO:0007669"/>
    <property type="project" value="UniProtKB-SubCell"/>
</dbReference>
<dbReference type="GO" id="GO:0046983">
    <property type="term" value="F:protein dimerization activity"/>
    <property type="evidence" value="ECO:0007669"/>
    <property type="project" value="InterPro"/>
</dbReference>
<dbReference type="InterPro" id="IPR044283">
    <property type="entry name" value="FAMA/SPEECHLESS/MUTE-like"/>
</dbReference>
<evidence type="ECO:0000313" key="8">
    <source>
        <dbReference type="EMBL" id="RYR74936.1"/>
    </source>
</evidence>
<feature type="region of interest" description="Disordered" evidence="6">
    <location>
        <begin position="126"/>
        <end position="150"/>
    </location>
</feature>
<accession>A0A445EHQ0</accession>
<dbReference type="GO" id="GO:0010052">
    <property type="term" value="P:guard cell differentiation"/>
    <property type="evidence" value="ECO:0007669"/>
    <property type="project" value="InterPro"/>
</dbReference>